<keyword evidence="1" id="KW-0472">Membrane</keyword>
<protein>
    <recommendedName>
        <fullName evidence="4">Glycosyltransferase RgtA/B/C/D-like domain-containing protein</fullName>
    </recommendedName>
</protein>
<evidence type="ECO:0000313" key="2">
    <source>
        <dbReference type="EMBL" id="KPL75577.1"/>
    </source>
</evidence>
<feature type="transmembrane region" description="Helical" evidence="1">
    <location>
        <begin position="332"/>
        <end position="349"/>
    </location>
</feature>
<gene>
    <name evidence="2" type="ORF">ADN01_17100</name>
</gene>
<comment type="caution">
    <text evidence="2">The sequence shown here is derived from an EMBL/GenBank/DDBJ whole genome shotgun (WGS) entry which is preliminary data.</text>
</comment>
<accession>A0A0P6Y1U9</accession>
<feature type="transmembrane region" description="Helical" evidence="1">
    <location>
        <begin position="302"/>
        <end position="320"/>
    </location>
</feature>
<keyword evidence="3" id="KW-1185">Reference proteome</keyword>
<feature type="transmembrane region" description="Helical" evidence="1">
    <location>
        <begin position="196"/>
        <end position="215"/>
    </location>
</feature>
<feature type="transmembrane region" description="Helical" evidence="1">
    <location>
        <begin position="247"/>
        <end position="269"/>
    </location>
</feature>
<feature type="transmembrane region" description="Helical" evidence="1">
    <location>
        <begin position="166"/>
        <end position="190"/>
    </location>
</feature>
<evidence type="ECO:0000313" key="3">
    <source>
        <dbReference type="Proteomes" id="UP000050501"/>
    </source>
</evidence>
<dbReference type="Proteomes" id="UP000050501">
    <property type="component" value="Unassembled WGS sequence"/>
</dbReference>
<dbReference type="RefSeq" id="WP_062417506.1">
    <property type="nucleotide sequence ID" value="NZ_DF967974.1"/>
</dbReference>
<evidence type="ECO:0008006" key="4">
    <source>
        <dbReference type="Google" id="ProtNLM"/>
    </source>
</evidence>
<evidence type="ECO:0000256" key="1">
    <source>
        <dbReference type="SAM" id="Phobius"/>
    </source>
</evidence>
<dbReference type="AlphaFoldDB" id="A0A0P6Y1U9"/>
<feature type="transmembrane region" description="Helical" evidence="1">
    <location>
        <begin position="355"/>
        <end position="372"/>
    </location>
</feature>
<dbReference type="EMBL" id="LGCM01000065">
    <property type="protein sequence ID" value="KPL75577.1"/>
    <property type="molecule type" value="Genomic_DNA"/>
</dbReference>
<name>A0A0P6Y1U9_9CHLR</name>
<reference evidence="2 3" key="1">
    <citation type="submission" date="2015-07" db="EMBL/GenBank/DDBJ databases">
        <title>Genome sequence of Levilinea saccharolytica DSM 16555.</title>
        <authorList>
            <person name="Hemp J."/>
            <person name="Ward L.M."/>
            <person name="Pace L.A."/>
            <person name="Fischer W.W."/>
        </authorList>
    </citation>
    <scope>NUCLEOTIDE SEQUENCE [LARGE SCALE GENOMIC DNA]</scope>
    <source>
        <strain evidence="2 3">KIBI-1</strain>
    </source>
</reference>
<dbReference type="OrthoDB" id="4480251at2"/>
<feature type="transmembrane region" description="Helical" evidence="1">
    <location>
        <begin position="379"/>
        <end position="398"/>
    </location>
</feature>
<feature type="transmembrane region" description="Helical" evidence="1">
    <location>
        <begin position="112"/>
        <end position="130"/>
    </location>
</feature>
<keyword evidence="1" id="KW-1133">Transmembrane helix</keyword>
<organism evidence="2 3">
    <name type="scientific">Levilinea saccharolytica</name>
    <dbReference type="NCBI Taxonomy" id="229921"/>
    <lineage>
        <taxon>Bacteria</taxon>
        <taxon>Bacillati</taxon>
        <taxon>Chloroflexota</taxon>
        <taxon>Anaerolineae</taxon>
        <taxon>Anaerolineales</taxon>
        <taxon>Anaerolineaceae</taxon>
        <taxon>Levilinea</taxon>
    </lineage>
</organism>
<proteinExistence type="predicted"/>
<feature type="transmembrane region" description="Helical" evidence="1">
    <location>
        <begin position="276"/>
        <end position="296"/>
    </location>
</feature>
<keyword evidence="1" id="KW-0812">Transmembrane</keyword>
<feature type="transmembrane region" description="Helical" evidence="1">
    <location>
        <begin position="84"/>
        <end position="105"/>
    </location>
</feature>
<sequence>MNPFQRLSKSVLVTIAFLVLVPVIAHWTFSSLGFNPTDDGFNLAYSRRILEGQVPHRDFIIIRPFLSPLLHVPFVLWGGDFTYWISRFFVWFQLACIVWIWVSLIEKGLKQTLGLVEKICIALIAFAASAHTFPIMAWHTIDGLFLLSIGLLLCDTDKPTHKLIGYFLISTAYLCKQSFIFGAPLTLLVLRDWRSIKYWLAILFPGLLYVFFLLFTNALPDAIAQLTSQKGFLSVGLIAYLNRELLLGVLAGYFAAYLIAANTSSIVLFSKDTKKWLGLLLLSLLPLLGITMTFVIGKGFLSWSFGLFGLVLGIVGYPLREITRQRPDKFRIGLLVLITAWNASLSIGYNFPALFSGPLLAWLLMYTYIEILRIVSKKVYIGALVILTVVFLQSFWWVRMNNIYREQAAPNLASALDGTLDGGKWIRTNQNTYEFLVDLKNSAAIANSLGKTYAIIPDCPGYWVKSEMVNPLPIDWPQGTELNTQELVNRVTQKMEDIRDTNVIIVQKYEANALADGFVPLSDSYTVVAYVREHFTKVEETKFFEIYR</sequence>